<reference evidence="9 10" key="1">
    <citation type="journal article" date="2018" name="Sci. Rep.">
        <title>Raphidocelis subcapitata (=Pseudokirchneriella subcapitata) provides an insight into genome evolution and environmental adaptations in the Sphaeropleales.</title>
        <authorList>
            <person name="Suzuki S."/>
            <person name="Yamaguchi H."/>
            <person name="Nakajima N."/>
            <person name="Kawachi M."/>
        </authorList>
    </citation>
    <scope>NUCLEOTIDE SEQUENCE [LARGE SCALE GENOMIC DNA]</scope>
    <source>
        <strain evidence="9 10">NIES-35</strain>
    </source>
</reference>
<dbReference type="PROSITE" id="PS51085">
    <property type="entry name" value="2FE2S_FER_2"/>
    <property type="match status" value="1"/>
</dbReference>
<evidence type="ECO:0000256" key="4">
    <source>
        <dbReference type="ARBA" id="ARBA00023004"/>
    </source>
</evidence>
<feature type="compositionally biased region" description="Low complexity" evidence="7">
    <location>
        <begin position="17"/>
        <end position="33"/>
    </location>
</feature>
<evidence type="ECO:0000256" key="7">
    <source>
        <dbReference type="SAM" id="MobiDB-lite"/>
    </source>
</evidence>
<dbReference type="GO" id="GO:0005739">
    <property type="term" value="C:mitochondrion"/>
    <property type="evidence" value="ECO:0007669"/>
    <property type="project" value="TreeGrafter"/>
</dbReference>
<dbReference type="InterPro" id="IPR036010">
    <property type="entry name" value="2Fe-2S_ferredoxin-like_sf"/>
</dbReference>
<evidence type="ECO:0000256" key="2">
    <source>
        <dbReference type="ARBA" id="ARBA00022714"/>
    </source>
</evidence>
<dbReference type="PANTHER" id="PTHR23426:SF65">
    <property type="entry name" value="FERREDOXIN-2, MITOCHONDRIAL"/>
    <property type="match status" value="1"/>
</dbReference>
<evidence type="ECO:0000256" key="6">
    <source>
        <dbReference type="ARBA" id="ARBA00034078"/>
    </source>
</evidence>
<evidence type="ECO:0000256" key="5">
    <source>
        <dbReference type="ARBA" id="ARBA00023014"/>
    </source>
</evidence>
<feature type="domain" description="2Fe-2S ferredoxin-type" evidence="8">
    <location>
        <begin position="57"/>
        <end position="162"/>
    </location>
</feature>
<dbReference type="FunCoup" id="A0A2V0PL81">
    <property type="interactions" value="530"/>
</dbReference>
<keyword evidence="4" id="KW-0408">Iron</keyword>
<evidence type="ECO:0000256" key="1">
    <source>
        <dbReference type="ARBA" id="ARBA00010914"/>
    </source>
</evidence>
<comment type="cofactor">
    <cofactor evidence="6">
        <name>[2Fe-2S] cluster</name>
        <dbReference type="ChEBI" id="CHEBI:190135"/>
    </cofactor>
</comment>
<dbReference type="AlphaFoldDB" id="A0A2V0PL81"/>
<comment type="similarity">
    <text evidence="1">Belongs to the adrenodoxin/putidaredoxin family.</text>
</comment>
<accession>A0A2V0PL81</accession>
<evidence type="ECO:0000313" key="9">
    <source>
        <dbReference type="EMBL" id="GBF98087.1"/>
    </source>
</evidence>
<dbReference type="GO" id="GO:0140647">
    <property type="term" value="P:P450-containing electron transport chain"/>
    <property type="evidence" value="ECO:0007669"/>
    <property type="project" value="InterPro"/>
</dbReference>
<dbReference type="InterPro" id="IPR012675">
    <property type="entry name" value="Beta-grasp_dom_sf"/>
</dbReference>
<keyword evidence="3" id="KW-0479">Metal-binding</keyword>
<keyword evidence="10" id="KW-1185">Reference proteome</keyword>
<keyword evidence="2" id="KW-0001">2Fe-2S</keyword>
<proteinExistence type="inferred from homology"/>
<protein>
    <submittedName>
        <fullName evidence="9">Photosynthetic NDH subunit of subcomplex B chloroplastic</fullName>
    </submittedName>
</protein>
<dbReference type="GO" id="GO:0009055">
    <property type="term" value="F:electron transfer activity"/>
    <property type="evidence" value="ECO:0007669"/>
    <property type="project" value="TreeGrafter"/>
</dbReference>
<dbReference type="PANTHER" id="PTHR23426">
    <property type="entry name" value="FERREDOXIN/ADRENODOXIN"/>
    <property type="match status" value="1"/>
</dbReference>
<feature type="region of interest" description="Disordered" evidence="7">
    <location>
        <begin position="1"/>
        <end position="58"/>
    </location>
</feature>
<evidence type="ECO:0000256" key="3">
    <source>
        <dbReference type="ARBA" id="ARBA00022723"/>
    </source>
</evidence>
<keyword evidence="5" id="KW-0411">Iron-sulfur</keyword>
<dbReference type="OrthoDB" id="5987010at2759"/>
<sequence length="162" mass="17350">MRSMMQAPNGMRPRTSGAAVAARRATPPQAQAQRGRRTAAPRPPRAGPETAPQEPVINVTVTDGDAKIKVACPSGEQLRASLLENKVDLYTVWGKVWQCGGVGQCGTCIVRVDSGAELLSERNETEDRKLKGKPEDWRLACQTIVGDGENSGSVSISVKPQK</sequence>
<evidence type="ECO:0000313" key="10">
    <source>
        <dbReference type="Proteomes" id="UP000247498"/>
    </source>
</evidence>
<evidence type="ECO:0000259" key="8">
    <source>
        <dbReference type="PROSITE" id="PS51085"/>
    </source>
</evidence>
<comment type="caution">
    <text evidence="9">The sequence shown here is derived from an EMBL/GenBank/DDBJ whole genome shotgun (WGS) entry which is preliminary data.</text>
</comment>
<dbReference type="GO" id="GO:0051537">
    <property type="term" value="F:2 iron, 2 sulfur cluster binding"/>
    <property type="evidence" value="ECO:0007669"/>
    <property type="project" value="UniProtKB-KW"/>
</dbReference>
<organism evidence="9 10">
    <name type="scientific">Raphidocelis subcapitata</name>
    <dbReference type="NCBI Taxonomy" id="307507"/>
    <lineage>
        <taxon>Eukaryota</taxon>
        <taxon>Viridiplantae</taxon>
        <taxon>Chlorophyta</taxon>
        <taxon>core chlorophytes</taxon>
        <taxon>Chlorophyceae</taxon>
        <taxon>CS clade</taxon>
        <taxon>Sphaeropleales</taxon>
        <taxon>Selenastraceae</taxon>
        <taxon>Raphidocelis</taxon>
    </lineage>
</organism>
<dbReference type="InterPro" id="IPR001041">
    <property type="entry name" value="2Fe-2S_ferredoxin-type"/>
</dbReference>
<dbReference type="Pfam" id="PF00111">
    <property type="entry name" value="Fer2"/>
    <property type="match status" value="1"/>
</dbReference>
<dbReference type="Gene3D" id="3.10.20.30">
    <property type="match status" value="1"/>
</dbReference>
<gene>
    <name evidence="9" type="ORF">Rsub_10833</name>
</gene>
<dbReference type="InParanoid" id="A0A2V0PL81"/>
<dbReference type="CDD" id="cd00207">
    <property type="entry name" value="fer2"/>
    <property type="match status" value="1"/>
</dbReference>
<dbReference type="EMBL" id="BDRX01000116">
    <property type="protein sequence ID" value="GBF98087.1"/>
    <property type="molecule type" value="Genomic_DNA"/>
</dbReference>
<dbReference type="Proteomes" id="UP000247498">
    <property type="component" value="Unassembled WGS sequence"/>
</dbReference>
<dbReference type="STRING" id="307507.A0A2V0PL81"/>
<dbReference type="SUPFAM" id="SSF54292">
    <property type="entry name" value="2Fe-2S ferredoxin-like"/>
    <property type="match status" value="1"/>
</dbReference>
<dbReference type="GO" id="GO:0046872">
    <property type="term" value="F:metal ion binding"/>
    <property type="evidence" value="ECO:0007669"/>
    <property type="project" value="UniProtKB-KW"/>
</dbReference>
<dbReference type="InterPro" id="IPR001055">
    <property type="entry name" value="Adrenodoxin-like"/>
</dbReference>
<name>A0A2V0PL81_9CHLO</name>